<evidence type="ECO:0000256" key="4">
    <source>
        <dbReference type="ARBA" id="ARBA00023026"/>
    </source>
</evidence>
<dbReference type="Gene3D" id="2.180.10.10">
    <property type="entry name" value="RHS repeat-associated core"/>
    <property type="match status" value="2"/>
</dbReference>
<dbReference type="InterPro" id="IPR050708">
    <property type="entry name" value="T6SS_VgrG/RHS"/>
</dbReference>
<keyword evidence="8" id="KW-1185">Reference proteome</keyword>
<gene>
    <name evidence="7" type="ORF">GCM10007877_14480</name>
</gene>
<dbReference type="NCBIfam" id="TIGR03696">
    <property type="entry name" value="Rhs_assc_core"/>
    <property type="match status" value="1"/>
</dbReference>
<evidence type="ECO:0000256" key="2">
    <source>
        <dbReference type="ARBA" id="ARBA00022525"/>
    </source>
</evidence>
<proteinExistence type="predicted"/>
<evidence type="ECO:0000256" key="5">
    <source>
        <dbReference type="SAM" id="MobiDB-lite"/>
    </source>
</evidence>
<dbReference type="Gene3D" id="2.60.40.10">
    <property type="entry name" value="Immunoglobulins"/>
    <property type="match status" value="2"/>
</dbReference>
<dbReference type="InterPro" id="IPR013783">
    <property type="entry name" value="Ig-like_fold"/>
</dbReference>
<keyword evidence="3" id="KW-0677">Repeat</keyword>
<dbReference type="Pfam" id="PF25023">
    <property type="entry name" value="TEN_YD-shell"/>
    <property type="match status" value="1"/>
</dbReference>
<dbReference type="EMBL" id="BSPD01000034">
    <property type="protein sequence ID" value="GLS25734.1"/>
    <property type="molecule type" value="Genomic_DNA"/>
</dbReference>
<feature type="compositionally biased region" description="Polar residues" evidence="5">
    <location>
        <begin position="2670"/>
        <end position="2689"/>
    </location>
</feature>
<dbReference type="InterPro" id="IPR003284">
    <property type="entry name" value="Sal_SpvB"/>
</dbReference>
<accession>A0AA37T4R3</accession>
<dbReference type="Pfam" id="PF03534">
    <property type="entry name" value="SpvB"/>
    <property type="match status" value="1"/>
</dbReference>
<dbReference type="Pfam" id="PF12256">
    <property type="entry name" value="TcdB_toxin_midN"/>
    <property type="match status" value="1"/>
</dbReference>
<reference evidence="7 8" key="1">
    <citation type="journal article" date="2014" name="Int. J. Syst. Evol. Microbiol.">
        <title>Complete genome sequence of Corynebacterium casei LMG S-19264T (=DSM 44701T), isolated from a smear-ripened cheese.</title>
        <authorList>
            <consortium name="US DOE Joint Genome Institute (JGI-PGF)"/>
            <person name="Walter F."/>
            <person name="Albersmeier A."/>
            <person name="Kalinowski J."/>
            <person name="Ruckert C."/>
        </authorList>
    </citation>
    <scope>NUCLEOTIDE SEQUENCE [LARGE SCALE GENOMIC DNA]</scope>
    <source>
        <strain evidence="7 8">NBRC 110095</strain>
    </source>
</reference>
<dbReference type="Pfam" id="PF00041">
    <property type="entry name" value="fn3"/>
    <property type="match status" value="1"/>
</dbReference>
<dbReference type="CDD" id="cd00063">
    <property type="entry name" value="FN3"/>
    <property type="match status" value="3"/>
</dbReference>
<evidence type="ECO:0000313" key="7">
    <source>
        <dbReference type="EMBL" id="GLS25734.1"/>
    </source>
</evidence>
<dbReference type="InterPro" id="IPR028994">
    <property type="entry name" value="Integrin_alpha_N"/>
</dbReference>
<evidence type="ECO:0000313" key="8">
    <source>
        <dbReference type="Proteomes" id="UP001156870"/>
    </source>
</evidence>
<feature type="region of interest" description="Disordered" evidence="5">
    <location>
        <begin position="2670"/>
        <end position="2704"/>
    </location>
</feature>
<dbReference type="InterPro" id="IPR022385">
    <property type="entry name" value="Rhs_assc_core"/>
</dbReference>
<dbReference type="RefSeq" id="WP_284285244.1">
    <property type="nucleotide sequence ID" value="NZ_BSPD01000034.1"/>
</dbReference>
<evidence type="ECO:0000259" key="6">
    <source>
        <dbReference type="PROSITE" id="PS50853"/>
    </source>
</evidence>
<dbReference type="PROSITE" id="PS50853">
    <property type="entry name" value="FN3"/>
    <property type="match status" value="3"/>
</dbReference>
<dbReference type="Proteomes" id="UP001156870">
    <property type="component" value="Unassembled WGS sequence"/>
</dbReference>
<dbReference type="InterPro" id="IPR006530">
    <property type="entry name" value="YD"/>
</dbReference>
<feature type="domain" description="Fibronectin type-III" evidence="6">
    <location>
        <begin position="248"/>
        <end position="343"/>
    </location>
</feature>
<comment type="subcellular location">
    <subcellularLocation>
        <location evidence="1">Secreted</location>
    </subcellularLocation>
</comment>
<dbReference type="InterPro" id="IPR056823">
    <property type="entry name" value="TEN-like_YD-shell"/>
</dbReference>
<dbReference type="PANTHER" id="PTHR32305">
    <property type="match status" value="1"/>
</dbReference>
<name>A0AA37T4R3_9GAMM</name>
<dbReference type="GO" id="GO:0005576">
    <property type="term" value="C:extracellular region"/>
    <property type="evidence" value="ECO:0007669"/>
    <property type="project" value="UniProtKB-SubCell"/>
</dbReference>
<dbReference type="PANTHER" id="PTHR32305:SF15">
    <property type="entry name" value="PROTEIN RHSA-RELATED"/>
    <property type="match status" value="1"/>
</dbReference>
<comment type="caution">
    <text evidence="7">The sequence shown here is derived from an EMBL/GenBank/DDBJ whole genome shotgun (WGS) entry which is preliminary data.</text>
</comment>
<protein>
    <recommendedName>
        <fullName evidence="6">Fibronectin type-III domain-containing protein</fullName>
    </recommendedName>
</protein>
<sequence length="2938" mass="324234">MSGCVQENRNVDELCIFSFLFFCLLFLLFFSSLSIAGTHGVSGPAESITGNYTISWGRVPSDYNLPAQDHFEGVAHIREYFNGEFVRRLTPNSSSRNINVVVDKTGEYRYDVVWRIRTCYNPFECNFDFGYENKSIGSHTVRSILHIDKPGNVSYQNLSHANQFADNNNNFVLRWGEASFGADAFQVQRRREGGNWESLYSGKNQSLTISDQGNHAAWYRVRACTANYSFCGAFLNSNLLTVAVPPSVPASINGIPATDADGKYTTSWSKPNGRVTGYTLQQRRNNGNWTTIDSGSDTQHSINNSTDGTYQFRVRACNQVGSFTQCSGFRESSNSIVAITPGVPPSLKAGDTSASRNFTASWEVTSGRVDSYQVFYRNTNSTQWIGAGSSNADARSQSVLVPSDGTYQLRIRACNLESTFNSCGAYRHSDNVTVATRAPKPTGFREFPRTNTSDNVTLKWSAVANNHFDHYEVFRRTNGAGSWVDLGNTVSNEFNVAGLNDGSYEFRVRACNVEGSFEACSDFLSSPSMEVRRIPGVPSKPRYDLTATGSLSVEWGGGVVESGVYYQLQYTQVDVPPQESHWVLPNAQSHLNQASATSVALSDGSVLFRVRACKTAWSCSAFSAAGERATVRNPLALPSDFQLPTENQGTLNYLYSTNLRVSSKTRPYFLLYGRQAISSEWTIVERFDIENIPGRDGQVHFQARGLVGGGWDFAVRVCNQFNWACSALSPMQRVTVMARPEWAHIGGAVPEPVFSHQDVPFNDYNGPLPGSGATNGGTATYLIPIQLPPGRNGFEPTVALNYSSKGGNGIAGVGWSLSATSAIGACSSTYAQDGMGHNRDHQKWCLDGQRLMLVSGNRNDGTFRLEHDQEVIVRSSTTGGHREFTATYPNGHIRRFGHSSNHNFDDGLNFYLRQWESSNAQNVVHYDYERVGQTQEVRLKRIHYTGTGATRGDRSVEFLYQSRSDTLHGVRFGKVQQRRSRLYSIRTFYNGTQVRGYGLRYTRSEASGRSLLSSIRTCGYNGPNQQCTEYTNVEWQDQAPRYQLELLTDNQGNELHPGPSAALIRHLPQGDRNGDGVSDWPGRFISAEGQSTPNNFTLKNCVYSLHGNRRRCVEGDFNQDGRTDSWRVQNGMLQIGYTSADASRTSWSGRTDVPLDAIVDNEAVRYSQDFLFAVNDYNGDGWLDIIVHRNNNRRPTVHVYLHTQNNANPYIAQGGRQIFTYPFEGAGCGLPDGFGPCLFQNELQPTGDMDGNGLPDFIQLSKPNFHVETIMVADVIHLTKVDAAGNISLQAVPLDFVEHSPVSAYSSFIDVNGDGLADWIGWKSTTDGQLYLAINQGEGRFGELQSLGVSLSTKAVILNGDIFGETYSEVRVPRFVDAIQQMDIDGDGRVELLVPGRIEVEGCHTLLERNQHRWFCGSELHGTYQVTKGARVYEESIPNYADHNIYQYRALHFQEDAHGNFSAREENTNLYGGANNTFTLDAFGNGLTDMVFTYGCANSNCRMNSPSVGSPLSGLKEGVYINRNYGSTEVSSPTFADYEAVDAVKAIDNGAGIRYEWDHLPLNSQQVPNLYRTDPGYVDDNAHIHFSSSMQVVHEMRVSNGVGGNNRTRYQYEGAVYNNQGRGFAGFRTIRVFDDADGLVTQTRFHQKFPFTGRVEQIETYTQGEFPSGEPLSTASHLWVVNDAHRQVWGSQGLVKVFDTRADSETFDLHSHESVSRTVRTINNGDVDQYGNVARVTSTTLDAVGTYVAINEADFTPANDQWPHRYASQTVTNRKVGYRSGQVPAMGGSNIDKVVTTLVDEWDTTHRVPRIVTVRGGTASAANDGESTTTTTHFNAFGLPTRVDERGNVLNDSGNASAQTRSTRYTYSKDGHNAANDGYFVLETATPVGGRTLVTHTTSNPHHGRVETTTSPAGVSTAQYFDPLEKPFTVITDGEAYQRVRFLKVDASVDTDAPPYARYLRQTFQQGAPSVKEYVDALGRVLRTVVEGFDGSPIYQDVTYTARGHQSQQTNAYYSVFDRLTTTHSDYDALGRVGQKVTEQTNGRLSIRYTYNGLTTSAAVTADVGHNIEVQRTYNSRDQLISTVDAEGGRTRYAYDANGNVIAIEDAQGNVIRADYDNLSRKRWVNDPNQGRTNFVYNRFGEPEREQDANGQVIHYDYDTLGRLTRRNSAGSVATFEWDTQRPGLMTAQSESGVRYRYEYDFAGRMVAEHTEIGGDTFTTRHQFAQNTGHPLAMVYPNGLQVAYEYNDLGYLTTEKNAASDYIYREVTEQDARGMATLYGLGAAYQSGFALTGEGHYSGHGQMLETRVSRGNVDVHHWLYPATDHDSYGNLLVQYNRSEWTGALGVASGEVNAQETFVYDRLHRLSSAQLLADGDTTRMELRYDAVGNITQKSDYASNYEYARSNGAGPNAVTAVQLADGSRETYGYDRKGNRINRNGVQEITYNVHNKPTRINKNGATLTFAYGPDLARYQQVRTVAGETTTTTYVGKHYQLERSAQGTAWKAFIGDVAIVSQGADNQYKLRFTLRDRLGSATTLTDDNGQVTARRHFDPFGKPRQGNWAELDIAQLGENPFDSDMATRRGFTDHEHLDEVELIHMNGRVFDYQLGRFLSVDPYIQEPGNSQSINPYSYIMNNPMAGTDPTGYRAEEGRCQHSGYFCSVIVFSGQTRGEGSKQSASVQESNGTVNQAESPLASAGVGGSESMKTEEIGSQFNQVGTWGTENGMETVGVVAQQGSRNYSGLHKSVLFGMGLVEGTFNGIVGSNGLATSESMMGLGFMMMGGRSMAEQIYDGAVDIYNEVTSNYAAGEFQQAGVAASGVAGMVLTRRPKASDLVDVWHFTDKKGYNAITSGKDITIKASTPPGGNPAGAYFSKLSPEDLGNKTAKTLRIPKSKTEYVIHAQVPKSILKEKGGNHRAITYSPGDVSVPSGNWTGGKNPNF</sequence>
<dbReference type="SUPFAM" id="SSF69318">
    <property type="entry name" value="Integrin alpha N-terminal domain"/>
    <property type="match status" value="1"/>
</dbReference>
<dbReference type="InterPro" id="IPR003961">
    <property type="entry name" value="FN3_dom"/>
</dbReference>
<dbReference type="InterPro" id="IPR036116">
    <property type="entry name" value="FN3_sf"/>
</dbReference>
<dbReference type="GO" id="GO:0005737">
    <property type="term" value="C:cytoplasm"/>
    <property type="evidence" value="ECO:0007669"/>
    <property type="project" value="InterPro"/>
</dbReference>
<dbReference type="NCBIfam" id="TIGR01643">
    <property type="entry name" value="YD_repeat_2x"/>
    <property type="match status" value="3"/>
</dbReference>
<keyword evidence="4" id="KW-0843">Virulence</keyword>
<evidence type="ECO:0000256" key="1">
    <source>
        <dbReference type="ARBA" id="ARBA00004613"/>
    </source>
</evidence>
<organism evidence="7 8">
    <name type="scientific">Marinibactrum halimedae</name>
    <dbReference type="NCBI Taxonomy" id="1444977"/>
    <lineage>
        <taxon>Bacteria</taxon>
        <taxon>Pseudomonadati</taxon>
        <taxon>Pseudomonadota</taxon>
        <taxon>Gammaproteobacteria</taxon>
        <taxon>Cellvibrionales</taxon>
        <taxon>Cellvibrionaceae</taxon>
        <taxon>Marinibactrum</taxon>
    </lineage>
</organism>
<keyword evidence="2" id="KW-0964">Secreted</keyword>
<dbReference type="SUPFAM" id="SSF49265">
    <property type="entry name" value="Fibronectin type III"/>
    <property type="match status" value="2"/>
</dbReference>
<dbReference type="SMART" id="SM00060">
    <property type="entry name" value="FN3"/>
    <property type="match status" value="4"/>
</dbReference>
<dbReference type="InterPro" id="IPR022045">
    <property type="entry name" value="TcdB_toxin_mid/N"/>
</dbReference>
<evidence type="ECO:0000256" key="3">
    <source>
        <dbReference type="ARBA" id="ARBA00022737"/>
    </source>
</evidence>
<feature type="domain" description="Fibronectin type-III" evidence="6">
    <location>
        <begin position="440"/>
        <end position="534"/>
    </location>
</feature>
<feature type="domain" description="Fibronectin type-III" evidence="6">
    <location>
        <begin position="344"/>
        <end position="439"/>
    </location>
</feature>